<dbReference type="EMBL" id="JAASRM010000001">
    <property type="protein sequence ID" value="NIK89654.1"/>
    <property type="molecule type" value="Genomic_DNA"/>
</dbReference>
<keyword evidence="4" id="KW-0326">Glycosidase</keyword>
<evidence type="ECO:0000256" key="4">
    <source>
        <dbReference type="ARBA" id="ARBA00023295"/>
    </source>
</evidence>
<gene>
    <name evidence="7" type="ORF">FHS83_002972</name>
</gene>
<evidence type="ECO:0000256" key="6">
    <source>
        <dbReference type="ARBA" id="ARBA00037986"/>
    </source>
</evidence>
<reference evidence="7 8" key="1">
    <citation type="submission" date="2020-03" db="EMBL/GenBank/DDBJ databases">
        <title>Genomic Encyclopedia of Type Strains, Phase IV (KMG-IV): sequencing the most valuable type-strain genomes for metagenomic binning, comparative biology and taxonomic classification.</title>
        <authorList>
            <person name="Goeker M."/>
        </authorList>
    </citation>
    <scope>NUCLEOTIDE SEQUENCE [LARGE SCALE GENOMIC DNA]</scope>
    <source>
        <strain evidence="7 8">DSM 19867</strain>
    </source>
</reference>
<sequence length="750" mass="81847">MMKPSLSRIAAFGLALTVMSLTSAFGAEYIWRNVKVGGGGYMPGLVFSQVEKGLAYLRSDMGGAYRWDDQAKRWIPLQDTSPEPNYTGIESIAPDPVDANSVYMAVGTYRFFPSAILRSKDRGAHWDIVPVPFRMGGNEEGRAVGERLAVDPNNTNILYFGSRYDGLQRSTDNGKHWSKVTSFPYAGLGVPPGHARPHAGLSFVVFDPASGSKNKGSSTIFVGIADPGPVHLYRSDDAGKSWQAVQGQPPSLPQQAKLDGKGILYITYSDHAGPYGISDGAVYKLDIKSGVWTEITPETGANKPKGGYAGLSLDRAHTGTLVVSTSCREKGDIIWRSQDGGAHWQNLRELSDRDVSAVPFLYWGERQAEFGWWISGLAIDPFNSDHVAYTTGATVYGTDELGHAERNQRILWKPWVEGVEQTAVITMTSPAAGAPLISGFGDIGGFVHTDLTQSMPITSNPMFTNTNTIDYAEKAPNVLVRSGTRSKHNRPSYSLSYSTDYGAHWRPLKAPLPAGYSEIPDDKLGYNYGDAYIDANIIVSADGARFVVMTPEPVVTSDRGQSWTKAKGLPARHGWIVADRADANRFYALDFEKSVLYVSNDGALTFKPIATKGLPDIKADEPTRREDWQKLLATPNKVGDLWFVAQGTLYHSTDGGQHFSATAKGINISGMDFGKAAPGATEMALYAIATKANERAIWQSLDNGESWTRLNDAAHEYYRAFRRIAADKNIFGRVYVATDGRGIVYGEPSR</sequence>
<dbReference type="PANTHER" id="PTHR43739">
    <property type="entry name" value="XYLOGLUCANASE (EUROFUNG)"/>
    <property type="match status" value="1"/>
</dbReference>
<name>A0A846N118_9PROT</name>
<keyword evidence="1" id="KW-0732">Signal</keyword>
<dbReference type="RefSeq" id="WP_167083724.1">
    <property type="nucleotide sequence ID" value="NZ_BAAADC010000001.1"/>
</dbReference>
<organism evidence="7 8">
    <name type="scientific">Rhizomicrobium palustre</name>
    <dbReference type="NCBI Taxonomy" id="189966"/>
    <lineage>
        <taxon>Bacteria</taxon>
        <taxon>Pseudomonadati</taxon>
        <taxon>Pseudomonadota</taxon>
        <taxon>Alphaproteobacteria</taxon>
        <taxon>Micropepsales</taxon>
        <taxon>Micropepsaceae</taxon>
        <taxon>Rhizomicrobium</taxon>
    </lineage>
</organism>
<evidence type="ECO:0000256" key="5">
    <source>
        <dbReference type="ARBA" id="ARBA00023326"/>
    </source>
</evidence>
<dbReference type="Proteomes" id="UP000570514">
    <property type="component" value="Unassembled WGS sequence"/>
</dbReference>
<evidence type="ECO:0008006" key="9">
    <source>
        <dbReference type="Google" id="ProtNLM"/>
    </source>
</evidence>
<dbReference type="CDD" id="cd15482">
    <property type="entry name" value="Sialidase_non-viral"/>
    <property type="match status" value="2"/>
</dbReference>
<dbReference type="InterPro" id="IPR052025">
    <property type="entry name" value="Xyloglucanase_GH74"/>
</dbReference>
<dbReference type="SUPFAM" id="SSF110296">
    <property type="entry name" value="Oligoxyloglucan reducing end-specific cellobiohydrolase"/>
    <property type="match status" value="2"/>
</dbReference>
<dbReference type="GO" id="GO:0010411">
    <property type="term" value="P:xyloglucan metabolic process"/>
    <property type="evidence" value="ECO:0007669"/>
    <property type="project" value="TreeGrafter"/>
</dbReference>
<evidence type="ECO:0000256" key="2">
    <source>
        <dbReference type="ARBA" id="ARBA00022801"/>
    </source>
</evidence>
<dbReference type="GO" id="GO:0016798">
    <property type="term" value="F:hydrolase activity, acting on glycosyl bonds"/>
    <property type="evidence" value="ECO:0007669"/>
    <property type="project" value="UniProtKB-KW"/>
</dbReference>
<keyword evidence="8" id="KW-1185">Reference proteome</keyword>
<evidence type="ECO:0000256" key="3">
    <source>
        <dbReference type="ARBA" id="ARBA00023277"/>
    </source>
</evidence>
<proteinExistence type="inferred from homology"/>
<dbReference type="PANTHER" id="PTHR43739:SF2">
    <property type="entry name" value="OLIGOXYLOGLUCAN-REDUCING END-SPECIFIC XYLOGLUCANASE-RELATED"/>
    <property type="match status" value="1"/>
</dbReference>
<evidence type="ECO:0000313" key="7">
    <source>
        <dbReference type="EMBL" id="NIK89654.1"/>
    </source>
</evidence>
<dbReference type="InterPro" id="IPR015943">
    <property type="entry name" value="WD40/YVTN_repeat-like_dom_sf"/>
</dbReference>
<comment type="similarity">
    <text evidence="6">Belongs to the glycosyl hydrolase 74 family.</text>
</comment>
<dbReference type="GO" id="GO:0000272">
    <property type="term" value="P:polysaccharide catabolic process"/>
    <property type="evidence" value="ECO:0007669"/>
    <property type="project" value="UniProtKB-KW"/>
</dbReference>
<dbReference type="AlphaFoldDB" id="A0A846N118"/>
<evidence type="ECO:0000313" key="8">
    <source>
        <dbReference type="Proteomes" id="UP000570514"/>
    </source>
</evidence>
<dbReference type="Gene3D" id="2.130.10.10">
    <property type="entry name" value="YVTN repeat-like/Quinoprotein amine dehydrogenase"/>
    <property type="match status" value="2"/>
</dbReference>
<protein>
    <recommendedName>
        <fullName evidence="9">Xyloglucanase</fullName>
    </recommendedName>
</protein>
<accession>A0A846N118</accession>
<evidence type="ECO:0000256" key="1">
    <source>
        <dbReference type="ARBA" id="ARBA00022729"/>
    </source>
</evidence>
<keyword evidence="2" id="KW-0378">Hydrolase</keyword>
<keyword evidence="3" id="KW-0119">Carbohydrate metabolism</keyword>
<keyword evidence="5" id="KW-0624">Polysaccharide degradation</keyword>
<comment type="caution">
    <text evidence="7">The sequence shown here is derived from an EMBL/GenBank/DDBJ whole genome shotgun (WGS) entry which is preliminary data.</text>
</comment>